<dbReference type="RefSeq" id="WP_256115331.1">
    <property type="nucleotide sequence ID" value="NZ_WHSB02000001.1"/>
</dbReference>
<proteinExistence type="inferred from homology"/>
<dbReference type="Gene3D" id="3.60.15.10">
    <property type="entry name" value="Ribonuclease Z/Hydroxyacylglutathione hydrolase-like"/>
    <property type="match status" value="1"/>
</dbReference>
<dbReference type="SUPFAM" id="SSF56281">
    <property type="entry name" value="Metallo-hydrolase/oxidoreductase"/>
    <property type="match status" value="1"/>
</dbReference>
<evidence type="ECO:0000256" key="2">
    <source>
        <dbReference type="ARBA" id="ARBA00008481"/>
    </source>
</evidence>
<evidence type="ECO:0000256" key="1">
    <source>
        <dbReference type="ARBA" id="ARBA00004886"/>
    </source>
</evidence>
<dbReference type="NCBIfam" id="TIGR02108">
    <property type="entry name" value="PQQ_syn_pqqB"/>
    <property type="match status" value="1"/>
</dbReference>
<keyword evidence="9" id="KW-1185">Reference proteome</keyword>
<dbReference type="InterPro" id="IPR011842">
    <property type="entry name" value="PQQ_synth_PqqB"/>
</dbReference>
<evidence type="ECO:0000256" key="3">
    <source>
        <dbReference type="ARBA" id="ARBA00015084"/>
    </source>
</evidence>
<keyword evidence="4 6" id="KW-0813">Transport</keyword>
<comment type="caution">
    <text evidence="8">The sequence shown here is derived from an EMBL/GenBank/DDBJ whole genome shotgun (WGS) entry which is preliminary data.</text>
</comment>
<reference evidence="8" key="1">
    <citation type="submission" date="2021-07" db="EMBL/GenBank/DDBJ databases">
        <title>Shinella sp. nov., a novel member of the genus Shinella from water.</title>
        <authorList>
            <person name="Deng Y."/>
        </authorList>
    </citation>
    <scope>NUCLEOTIDE SEQUENCE</scope>
    <source>
        <strain evidence="8">CPCC 100929</strain>
    </source>
</reference>
<keyword evidence="5 6" id="KW-0884">PQQ biosynthesis</keyword>
<sequence>MRITVLGAGAGGGLPQWNCGCLQCAAARKGLIPAMTQSTLAVSLDGADWVLLNASPDLRHQLAANASLHPTSLRGSPVKAVVLTNGDVDHITGLLTLREKTALAVYATEATHRVLSENTVFGVLDPALVERKTIVLDQPFSPLPGLTITAYAVPGKIPLYLEGEAPDLEMMGEQTVGLRLQSSEHDVHYIPGCAVLHDWLVARLEPANVVLFDGTIWSDDEMPASGTGSKTGARMGHVAISGPEGSLERLSKLRGRRIYTHVNNTNPALMPESDARAAITAAGWEIAKDGMEIIL</sequence>
<protein>
    <recommendedName>
        <fullName evidence="3 6">Coenzyme PQQ synthesis protein B</fullName>
    </recommendedName>
    <alternativeName>
        <fullName evidence="6">Pyrroloquinoline quinone biosynthesis protein B</fullName>
    </alternativeName>
</protein>
<comment type="function">
    <text evidence="6">May be involved in the transport of PQQ or its precursor to the periplasm.</text>
</comment>
<comment type="similarity">
    <text evidence="2 6">Belongs to the PqqB family.</text>
</comment>
<name>A0ABT1R239_9HYPH</name>
<dbReference type="HAMAP" id="MF_00653">
    <property type="entry name" value="PQQ_syn_PqqB"/>
    <property type="match status" value="1"/>
</dbReference>
<dbReference type="Proteomes" id="UP000996601">
    <property type="component" value="Unassembled WGS sequence"/>
</dbReference>
<comment type="pathway">
    <text evidence="1 6">Cofactor biosynthesis; pyrroloquinoline quinone biosynthesis.</text>
</comment>
<organism evidence="8 9">
    <name type="scientific">Shinella lacus</name>
    <dbReference type="NCBI Taxonomy" id="2654216"/>
    <lineage>
        <taxon>Bacteria</taxon>
        <taxon>Pseudomonadati</taxon>
        <taxon>Pseudomonadota</taxon>
        <taxon>Alphaproteobacteria</taxon>
        <taxon>Hyphomicrobiales</taxon>
        <taxon>Rhizobiaceae</taxon>
        <taxon>Shinella</taxon>
    </lineage>
</organism>
<accession>A0ABT1R239</accession>
<evidence type="ECO:0000256" key="5">
    <source>
        <dbReference type="ARBA" id="ARBA00022905"/>
    </source>
</evidence>
<gene>
    <name evidence="6 8" type="primary">pqqB</name>
    <name evidence="8" type="ORF">GB927_004210</name>
</gene>
<evidence type="ECO:0000256" key="6">
    <source>
        <dbReference type="HAMAP-Rule" id="MF_00653"/>
    </source>
</evidence>
<dbReference type="InterPro" id="IPR001279">
    <property type="entry name" value="Metallo-B-lactamas"/>
</dbReference>
<evidence type="ECO:0000313" key="8">
    <source>
        <dbReference type="EMBL" id="MCQ4629228.1"/>
    </source>
</evidence>
<dbReference type="EMBL" id="WHSB02000001">
    <property type="protein sequence ID" value="MCQ4629228.1"/>
    <property type="molecule type" value="Genomic_DNA"/>
</dbReference>
<feature type="domain" description="Metallo-beta-lactamase" evidence="7">
    <location>
        <begin position="49"/>
        <end position="259"/>
    </location>
</feature>
<dbReference type="Pfam" id="PF12706">
    <property type="entry name" value="Lactamase_B_2"/>
    <property type="match status" value="1"/>
</dbReference>
<dbReference type="InterPro" id="IPR036866">
    <property type="entry name" value="RibonucZ/Hydroxyglut_hydro"/>
</dbReference>
<evidence type="ECO:0000256" key="4">
    <source>
        <dbReference type="ARBA" id="ARBA00022448"/>
    </source>
</evidence>
<evidence type="ECO:0000313" key="9">
    <source>
        <dbReference type="Proteomes" id="UP000996601"/>
    </source>
</evidence>
<evidence type="ECO:0000259" key="7">
    <source>
        <dbReference type="Pfam" id="PF12706"/>
    </source>
</evidence>